<gene>
    <name evidence="3" type="ORF">HA254_05720</name>
</gene>
<keyword evidence="1" id="KW-0472">Membrane</keyword>
<evidence type="ECO:0000313" key="4">
    <source>
        <dbReference type="Proteomes" id="UP000565078"/>
    </source>
</evidence>
<dbReference type="Pfam" id="PF12666">
    <property type="entry name" value="PrgI"/>
    <property type="match status" value="1"/>
</dbReference>
<reference evidence="4" key="1">
    <citation type="journal article" date="2020" name="bioRxiv">
        <title>A rank-normalized archaeal taxonomy based on genome phylogeny resolves widespread incomplete and uneven classifications.</title>
        <authorList>
            <person name="Rinke C."/>
            <person name="Chuvochina M."/>
            <person name="Mussig A.J."/>
            <person name="Chaumeil P.-A."/>
            <person name="Waite D.W."/>
            <person name="Whitman W.B."/>
            <person name="Parks D.H."/>
            <person name="Hugenholtz P."/>
        </authorList>
    </citation>
    <scope>NUCLEOTIDE SEQUENCE [LARGE SCALE GENOMIC DNA]</scope>
</reference>
<dbReference type="InterPro" id="IPR024414">
    <property type="entry name" value="Uncharacterised_PrgI"/>
</dbReference>
<evidence type="ECO:0000256" key="1">
    <source>
        <dbReference type="SAM" id="Phobius"/>
    </source>
</evidence>
<proteinExistence type="predicted"/>
<dbReference type="InterPro" id="IPR058596">
    <property type="entry name" value="TraC-like_dom"/>
</dbReference>
<evidence type="ECO:0000259" key="2">
    <source>
        <dbReference type="Pfam" id="PF26593"/>
    </source>
</evidence>
<feature type="transmembrane region" description="Helical" evidence="1">
    <location>
        <begin position="15"/>
        <end position="38"/>
    </location>
</feature>
<dbReference type="Proteomes" id="UP000565078">
    <property type="component" value="Unassembled WGS sequence"/>
</dbReference>
<organism evidence="3 4">
    <name type="scientific">Candidatus Iainarchaeum sp</name>
    <dbReference type="NCBI Taxonomy" id="3101447"/>
    <lineage>
        <taxon>Archaea</taxon>
        <taxon>Candidatus Iainarchaeota</taxon>
        <taxon>Candidatus Iainarchaeia</taxon>
        <taxon>Candidatus Iainarchaeales</taxon>
        <taxon>Candidatus Iainarchaeaceae</taxon>
        <taxon>Candidatus Iainarchaeum</taxon>
    </lineage>
</organism>
<dbReference type="EMBL" id="DUGC01000090">
    <property type="protein sequence ID" value="HIH10134.1"/>
    <property type="molecule type" value="Genomic_DNA"/>
</dbReference>
<protein>
    <submittedName>
        <fullName evidence="3">PrgI family protein</fullName>
    </submittedName>
</protein>
<accession>A0A7J4IZ31</accession>
<feature type="domain" description="TraC-like" evidence="2">
    <location>
        <begin position="101"/>
        <end position="207"/>
    </location>
</feature>
<dbReference type="Pfam" id="PF26593">
    <property type="entry name" value="TraC-like"/>
    <property type="match status" value="1"/>
</dbReference>
<keyword evidence="1" id="KW-1133">Transmembrane helix</keyword>
<dbReference type="AlphaFoldDB" id="A0A7J4IZ31"/>
<feature type="transmembrane region" description="Helical" evidence="1">
    <location>
        <begin position="50"/>
        <end position="69"/>
    </location>
</feature>
<comment type="caution">
    <text evidence="3">The sequence shown here is derived from an EMBL/GenBank/DDBJ whole genome shotgun (WGS) entry which is preliminary data.</text>
</comment>
<keyword evidence="1" id="KW-0812">Transmembrane</keyword>
<sequence>MAYEIPKDLRYEEKVIFNLSLMQAAWIGISALLAFVLFTKTAMPLEFKVASAMAIAAFGAGFAFFGLAAHMRTAAGYFSAQKESGFDSPQTARFLEVRHIDNDAIILDDGSLRACIEIRPINFHILSQSEQQAIISAYRDFLNSLDFPVQIVMRTCALSIEKYLMAAGKKAADANGMVLEYWNNLSAFIKKFVEEKDVKDRRFYLIIPADTSLKGTEGIAQLEVRSQLCIEKLRACRIRAKRLTSAGIVAFLSTFFQEPLHDGAQCGGMITTLFSENCKEGG</sequence>
<name>A0A7J4IZ31_9ARCH</name>
<evidence type="ECO:0000313" key="3">
    <source>
        <dbReference type="EMBL" id="HIH10134.1"/>
    </source>
</evidence>